<evidence type="ECO:0000259" key="3">
    <source>
        <dbReference type="SMART" id="SM00871"/>
    </source>
</evidence>
<evidence type="ECO:0000313" key="5">
    <source>
        <dbReference type="Proteomes" id="UP000245430"/>
    </source>
</evidence>
<dbReference type="Pfam" id="PF03364">
    <property type="entry name" value="Polyketide_cyc"/>
    <property type="match status" value="1"/>
</dbReference>
<dbReference type="Proteomes" id="UP000245430">
    <property type="component" value="Unassembled WGS sequence"/>
</dbReference>
<proteinExistence type="inferred from homology"/>
<comment type="caution">
    <text evidence="4">The sequence shown here is derived from an EMBL/GenBank/DDBJ whole genome shotgun (WGS) entry which is preliminary data.</text>
</comment>
<keyword evidence="2" id="KW-1133">Transmembrane helix</keyword>
<dbReference type="SUPFAM" id="SSF55136">
    <property type="entry name" value="Probable bacterial effector-binding domain"/>
    <property type="match status" value="1"/>
</dbReference>
<comment type="similarity">
    <text evidence="1">Belongs to the ribosome association toxin RatA family.</text>
</comment>
<evidence type="ECO:0000256" key="2">
    <source>
        <dbReference type="SAM" id="Phobius"/>
    </source>
</evidence>
<keyword evidence="2" id="KW-0812">Transmembrane</keyword>
<dbReference type="SUPFAM" id="SSF55961">
    <property type="entry name" value="Bet v1-like"/>
    <property type="match status" value="1"/>
</dbReference>
<dbReference type="InterPro" id="IPR029442">
    <property type="entry name" value="GyrI-like"/>
</dbReference>
<evidence type="ECO:0000256" key="1">
    <source>
        <dbReference type="ARBA" id="ARBA00008918"/>
    </source>
</evidence>
<keyword evidence="5" id="KW-1185">Reference proteome</keyword>
<dbReference type="InterPro" id="IPR010499">
    <property type="entry name" value="AraC_E-bd"/>
</dbReference>
<dbReference type="EMBL" id="QGGP01000007">
    <property type="protein sequence ID" value="PWK17799.1"/>
    <property type="molecule type" value="Genomic_DNA"/>
</dbReference>
<organism evidence="4 5">
    <name type="scientific">Xanthomarina spongicola</name>
    <dbReference type="NCBI Taxonomy" id="570520"/>
    <lineage>
        <taxon>Bacteria</taxon>
        <taxon>Pseudomonadati</taxon>
        <taxon>Bacteroidota</taxon>
        <taxon>Flavobacteriia</taxon>
        <taxon>Flavobacteriales</taxon>
        <taxon>Flavobacteriaceae</taxon>
        <taxon>Xanthomarina</taxon>
    </lineage>
</organism>
<reference evidence="4 5" key="1">
    <citation type="submission" date="2018-05" db="EMBL/GenBank/DDBJ databases">
        <title>Genomic Encyclopedia of Archaeal and Bacterial Type Strains, Phase II (KMG-II): from individual species to whole genera.</title>
        <authorList>
            <person name="Goeker M."/>
        </authorList>
    </citation>
    <scope>NUCLEOTIDE SEQUENCE [LARGE SCALE GENOMIC DNA]</scope>
    <source>
        <strain evidence="4 5">DSM 22637</strain>
    </source>
</reference>
<dbReference type="CDD" id="cd07818">
    <property type="entry name" value="SRPBCC_1"/>
    <property type="match status" value="1"/>
</dbReference>
<gene>
    <name evidence="4" type="ORF">LX78_02590</name>
</gene>
<dbReference type="InterPro" id="IPR023393">
    <property type="entry name" value="START-like_dom_sf"/>
</dbReference>
<accession>A0A316DKM5</accession>
<feature type="transmembrane region" description="Helical" evidence="2">
    <location>
        <begin position="6"/>
        <end position="24"/>
    </location>
</feature>
<sequence length="340" mass="38531">MKTIKYIIFLLLIVFIGLAIYIAVQPNSFEIKRNRTINAPAQVIYNNVIDFKNWEAWSSWVEKDPTTIITLSEQTEGIGGSYSWIDKDGKGNMKTIDALDNVLIDQELQFGDFEPSRINWTFNPISEGQTEVSWKMNSDKIPFMFKAYAAFSGGFEKMIGPDFERGLEKLDSIVVASTKVYSIKMDGITQHGGGFYLYNTTSSKMDNFENVMTDMLSKVGNYVKENNITTAGPPFIYYHKWDEANNSVMFSCCVPTTAQVITTESDILTGQLEPFKAVKTTLKGNYSNLKEAWQNIMEYIPKNGLELTEQGPMLEVYVTDPTQTPNPANWITEIYIAIKE</sequence>
<dbReference type="SMART" id="SM00871">
    <property type="entry name" value="AraC_E_bind"/>
    <property type="match status" value="1"/>
</dbReference>
<dbReference type="RefSeq" id="WP_109683101.1">
    <property type="nucleotide sequence ID" value="NZ_QGGP01000007.1"/>
</dbReference>
<feature type="domain" description="AraC effector-binding" evidence="3">
    <location>
        <begin position="185"/>
        <end position="339"/>
    </location>
</feature>
<dbReference type="Gene3D" id="3.30.530.20">
    <property type="match status" value="1"/>
</dbReference>
<dbReference type="OrthoDB" id="9807923at2"/>
<dbReference type="InterPro" id="IPR005031">
    <property type="entry name" value="COQ10_START"/>
</dbReference>
<dbReference type="InterPro" id="IPR011256">
    <property type="entry name" value="Reg_factor_effector_dom_sf"/>
</dbReference>
<evidence type="ECO:0000313" key="4">
    <source>
        <dbReference type="EMBL" id="PWK17799.1"/>
    </source>
</evidence>
<dbReference type="Pfam" id="PF06445">
    <property type="entry name" value="GyrI-like"/>
    <property type="match status" value="1"/>
</dbReference>
<dbReference type="Gene3D" id="3.20.80.10">
    <property type="entry name" value="Regulatory factor, effector binding domain"/>
    <property type="match status" value="1"/>
</dbReference>
<keyword evidence="2" id="KW-0472">Membrane</keyword>
<dbReference type="AlphaFoldDB" id="A0A316DKM5"/>
<name>A0A316DKM5_9FLAO</name>
<protein>
    <submittedName>
        <fullName evidence="4">Effector-binding domain-containing protein</fullName>
    </submittedName>
</protein>